<dbReference type="FunFam" id="3.40.30.10:FF:000302">
    <property type="entry name" value="Oligosaccharyl transferase subunit (Gamma), putative"/>
    <property type="match status" value="1"/>
</dbReference>
<keyword evidence="7 9" id="KW-1133">Transmembrane helix</keyword>
<dbReference type="GO" id="GO:0008250">
    <property type="term" value="C:oligosaccharyltransferase complex"/>
    <property type="evidence" value="ECO:0007669"/>
    <property type="project" value="TreeGrafter"/>
</dbReference>
<keyword evidence="5" id="KW-0732">Signal</keyword>
<dbReference type="InterPro" id="IPR021149">
    <property type="entry name" value="OligosaccharylTrfase_OST3/OST6"/>
</dbReference>
<keyword evidence="6" id="KW-0256">Endoplasmic reticulum</keyword>
<comment type="similarity">
    <text evidence="3">Belongs to the OST3/OST6 family.</text>
</comment>
<comment type="subcellular location">
    <subcellularLocation>
        <location evidence="2">Endoplasmic reticulum membrane</location>
        <topology evidence="2">Multi-pass membrane protein</topology>
    </subcellularLocation>
</comment>
<organism evidence="10 11">
    <name type="scientific">Colletotrichum gloeosporioides</name>
    <name type="common">Anthracnose fungus</name>
    <name type="synonym">Glomerella cingulata</name>
    <dbReference type="NCBI Taxonomy" id="474922"/>
    <lineage>
        <taxon>Eukaryota</taxon>
        <taxon>Fungi</taxon>
        <taxon>Dikarya</taxon>
        <taxon>Ascomycota</taxon>
        <taxon>Pezizomycotina</taxon>
        <taxon>Sordariomycetes</taxon>
        <taxon>Hypocreomycetidae</taxon>
        <taxon>Glomerellales</taxon>
        <taxon>Glomerellaceae</taxon>
        <taxon>Colletotrichum</taxon>
        <taxon>Colletotrichum gloeosporioides species complex</taxon>
    </lineage>
</organism>
<dbReference type="RefSeq" id="XP_045256939.1">
    <property type="nucleotide sequence ID" value="XM_045411756.1"/>
</dbReference>
<dbReference type="EMBL" id="WVTB01000108">
    <property type="protein sequence ID" value="KAF3797775.1"/>
    <property type="molecule type" value="Genomic_DNA"/>
</dbReference>
<dbReference type="PANTHER" id="PTHR12692">
    <property type="entry name" value="DOLICHYL-DIPHOSPHOOLIGOSACCHARIDE--PROTEIN GLYCOSYLTRANSFERASE-RELATED"/>
    <property type="match status" value="1"/>
</dbReference>
<dbReference type="GeneID" id="69018989"/>
<evidence type="ECO:0000256" key="8">
    <source>
        <dbReference type="ARBA" id="ARBA00023136"/>
    </source>
</evidence>
<evidence type="ECO:0000313" key="11">
    <source>
        <dbReference type="Proteomes" id="UP000613401"/>
    </source>
</evidence>
<evidence type="ECO:0000256" key="7">
    <source>
        <dbReference type="ARBA" id="ARBA00022989"/>
    </source>
</evidence>
<keyword evidence="4 9" id="KW-0812">Transmembrane</keyword>
<comment type="caution">
    <text evidence="10">The sequence shown here is derived from an EMBL/GenBank/DDBJ whole genome shotgun (WGS) entry which is preliminary data.</text>
</comment>
<evidence type="ECO:0000256" key="3">
    <source>
        <dbReference type="ARBA" id="ARBA00009561"/>
    </source>
</evidence>
<evidence type="ECO:0000256" key="9">
    <source>
        <dbReference type="SAM" id="Phobius"/>
    </source>
</evidence>
<dbReference type="GO" id="GO:0018279">
    <property type="term" value="P:protein N-linked glycosylation via asparagine"/>
    <property type="evidence" value="ECO:0007669"/>
    <property type="project" value="TreeGrafter"/>
</dbReference>
<dbReference type="AlphaFoldDB" id="A0A8H4C5E4"/>
<gene>
    <name evidence="10" type="ORF">GCG54_00011866</name>
</gene>
<dbReference type="InterPro" id="IPR036249">
    <property type="entry name" value="Thioredoxin-like_sf"/>
</dbReference>
<accession>A0A8H4C5E4</accession>
<feature type="transmembrane region" description="Helical" evidence="9">
    <location>
        <begin position="214"/>
        <end position="239"/>
    </location>
</feature>
<dbReference type="Gene3D" id="3.40.30.10">
    <property type="entry name" value="Glutaredoxin"/>
    <property type="match status" value="1"/>
</dbReference>
<reference evidence="10" key="1">
    <citation type="journal article" date="2020" name="Phytopathology">
        <title>Genome sequence and comparative analysis of Colletotrichum gloeosporioides isolated from Liriodendron leaves.</title>
        <authorList>
            <person name="Fu F.F."/>
            <person name="Hao Z."/>
            <person name="Wang P."/>
            <person name="Lu Y."/>
            <person name="Xue L.J."/>
            <person name="Wei G."/>
            <person name="Tian Y."/>
            <person name="Baishi H."/>
            <person name="Xu H."/>
            <person name="Shi J."/>
            <person name="Cheng T."/>
            <person name="Wang G."/>
            <person name="Yi Y."/>
            <person name="Chen J."/>
        </authorList>
    </citation>
    <scope>NUCLEOTIDE SEQUENCE</scope>
    <source>
        <strain evidence="10">Lc1</strain>
    </source>
</reference>
<dbReference type="Proteomes" id="UP000613401">
    <property type="component" value="Unassembled WGS sequence"/>
</dbReference>
<reference evidence="10" key="2">
    <citation type="submission" date="2020-03" db="EMBL/GenBank/DDBJ databases">
        <authorList>
            <person name="Fu F.-F."/>
            <person name="Chen J."/>
        </authorList>
    </citation>
    <scope>NUCLEOTIDE SEQUENCE</scope>
    <source>
        <strain evidence="10">Lc1</strain>
    </source>
</reference>
<dbReference type="SUPFAM" id="SSF52833">
    <property type="entry name" value="Thioredoxin-like"/>
    <property type="match status" value="1"/>
</dbReference>
<keyword evidence="11" id="KW-1185">Reference proteome</keyword>
<sequence>MRAVQFKLHQLAASQRYSRRTHSLPSGPATKLAMRFLQSLLAATSFLASGSLAAKKTTEERFNEFHTKALSSSPIKLADTSYKSLTATPRDYTVAVLLTALESRFGCQLCREFQPEWDLLGKSWTKGDKKGESRLIFGTLDFSDGREVFMSLGLQTAPVLLLFQPTVGPHAVPAQEPLQYDFTSGPQSADQVHAWLSRHLADRPHPPVKRPINWMRWISSITIILGLGTVVVTASPYILPIIQNRNLWAAVSLIAILLFTSGHMFNHIRKVPYVAGDGRGGISYFAGGFQNQFGLETQIVAAIYGVLAFCAISLTVKVPRIGDSKTQQVAVLAWGGVLFLMYSFLLSVFRIKNGGYPFSLPPFM</sequence>
<name>A0A8H4C5E4_COLGL</name>
<feature type="transmembrane region" description="Helical" evidence="9">
    <location>
        <begin position="330"/>
        <end position="351"/>
    </location>
</feature>
<comment type="function">
    <text evidence="1">Subunit of the oligosaccharyl transferase (OST) complex that catalyzes the initial transfer of a defined glycan (Glc(3)Man(9)GlcNAc(2) in eukaryotes) from the lipid carrier dolichol-pyrophosphate to an asparagine residue within an Asn-X-Ser/Thr consensus motif in nascent polypeptide chains, the first step in protein N-glycosylation. N-glycosylation occurs cotranslationally and the complex associates with the Sec61 complex at the channel-forming translocon complex that mediates protein translocation across the endoplasmic reticulum (ER). All subunits are required for a maximal enzyme activity.</text>
</comment>
<evidence type="ECO:0000256" key="1">
    <source>
        <dbReference type="ARBA" id="ARBA00002791"/>
    </source>
</evidence>
<evidence type="ECO:0000256" key="2">
    <source>
        <dbReference type="ARBA" id="ARBA00004477"/>
    </source>
</evidence>
<dbReference type="Pfam" id="PF04756">
    <property type="entry name" value="OST3_OST6"/>
    <property type="match status" value="1"/>
</dbReference>
<keyword evidence="8 9" id="KW-0472">Membrane</keyword>
<proteinExistence type="inferred from homology"/>
<evidence type="ECO:0000313" key="10">
    <source>
        <dbReference type="EMBL" id="KAF3797775.1"/>
    </source>
</evidence>
<protein>
    <submittedName>
        <fullName evidence="10">Tumor suppressor candidate 3</fullName>
    </submittedName>
</protein>
<evidence type="ECO:0000256" key="4">
    <source>
        <dbReference type="ARBA" id="ARBA00022692"/>
    </source>
</evidence>
<dbReference type="PANTHER" id="PTHR12692:SF0">
    <property type="entry name" value="GH11935P"/>
    <property type="match status" value="1"/>
</dbReference>
<feature type="transmembrane region" description="Helical" evidence="9">
    <location>
        <begin position="299"/>
        <end position="318"/>
    </location>
</feature>
<evidence type="ECO:0000256" key="5">
    <source>
        <dbReference type="ARBA" id="ARBA00022729"/>
    </source>
</evidence>
<evidence type="ECO:0000256" key="6">
    <source>
        <dbReference type="ARBA" id="ARBA00022824"/>
    </source>
</evidence>
<feature type="transmembrane region" description="Helical" evidence="9">
    <location>
        <begin position="246"/>
        <end position="265"/>
    </location>
</feature>